<proteinExistence type="predicted"/>
<name>A0A814SHS8_ADIRI</name>
<dbReference type="EMBL" id="CAJNOJ010000118">
    <property type="protein sequence ID" value="CAF1148270.1"/>
    <property type="molecule type" value="Genomic_DNA"/>
</dbReference>
<organism evidence="1 2">
    <name type="scientific">Adineta ricciae</name>
    <name type="common">Rotifer</name>
    <dbReference type="NCBI Taxonomy" id="249248"/>
    <lineage>
        <taxon>Eukaryota</taxon>
        <taxon>Metazoa</taxon>
        <taxon>Spiralia</taxon>
        <taxon>Gnathifera</taxon>
        <taxon>Rotifera</taxon>
        <taxon>Eurotatoria</taxon>
        <taxon>Bdelloidea</taxon>
        <taxon>Adinetida</taxon>
        <taxon>Adinetidae</taxon>
        <taxon>Adineta</taxon>
    </lineage>
</organism>
<evidence type="ECO:0008006" key="3">
    <source>
        <dbReference type="Google" id="ProtNLM"/>
    </source>
</evidence>
<dbReference type="OrthoDB" id="423533at2759"/>
<dbReference type="Proteomes" id="UP000663852">
    <property type="component" value="Unassembled WGS sequence"/>
</dbReference>
<accession>A0A814SHS8</accession>
<evidence type="ECO:0000313" key="2">
    <source>
        <dbReference type="Proteomes" id="UP000663852"/>
    </source>
</evidence>
<comment type="caution">
    <text evidence="1">The sequence shown here is derived from an EMBL/GenBank/DDBJ whole genome shotgun (WGS) entry which is preliminary data.</text>
</comment>
<dbReference type="SUPFAM" id="SSF56399">
    <property type="entry name" value="ADP-ribosylation"/>
    <property type="match status" value="1"/>
</dbReference>
<reference evidence="1" key="1">
    <citation type="submission" date="2021-02" db="EMBL/GenBank/DDBJ databases">
        <authorList>
            <person name="Nowell W R."/>
        </authorList>
    </citation>
    <scope>NUCLEOTIDE SEQUENCE</scope>
</reference>
<protein>
    <recommendedName>
        <fullName evidence="3">Mono(ADP-ribosyl)transferase</fullName>
    </recommendedName>
</protein>
<dbReference type="Gene3D" id="3.90.176.10">
    <property type="entry name" value="Toxin ADP-ribosyltransferase, Chain A, domain 1"/>
    <property type="match status" value="1"/>
</dbReference>
<sequence>MSIFGICNVDRLEQCLNSSLTKLENITNDNEQLLVDIIKTIDTLTVYNISLLCKPKIFSHKVFIKFRYCYNVQLSVWRAEQHRLNGYAQEVLSKIGNLFVTLSEHIDDADLQIYEEFLFEKTLIEELCLCLKNVIYHIDDPTIGHISQLIFALGRFQYNGRTLQYNSLQEDLLDAIRECLTCLWYEMCLCAEMTVEQSNVYYNCLDYVLDCSDEHYKRCCELITMKLIKTFPRWFHEQVINGSIFHWNEQITCISSKLIAILTSQIRQFENRVEGNYMDSYKVLTESLLIVLSKISTEDEFNSRKSLFIENMANLALNSYLLDMIKQTDLSQIYPYLIEKNQQANIQMNACCLLLSTLSDTENSLLIDLRKVIGIVLKSLIPYTGTSKCRRHLIATMTHLQRGFQYETNRREFIEQDGLFRLIQFATCCKKNSFKLRDMALKMICVLANCCTDDINNVVESLPEIMPGSEQEWLLESWKLYNWNNDTKTASSSVSVTIPTHNYDPTIALKAVLKQDKLIDEKHMKAVVQRHREDILLVWIYKDEDEKTLRDSIVHLRSLIHIVRIYSCLKCAEAVTFILNNRHENIFVLLHASIQRYVVRKIQHAIHIAAITVYDAPHSSTKSSIELEQTSLVRYEADFQCSVDALSIMIQSYQNQTFWFYESKQTRCADLSTESASFLWQFLLTRILNKMPPVDMNDFIDLARQWYKNNPLCLYQIDYFRKKYDSSAVTGWIFTKGSSFVQRLLQKAFKEVDMQIIWAARFFIIDLMKIIESQNGFKRHAGHITLGELMSVKRMQFLLEHQDTLLMAKGFLVGRRNLEKTIGDLQKRPRCKDSVHSILFEVDPENHCSVLVLNDEYVLFGLDVSFRICSIRYDQSLDIYRIQLRVLNINELWQNHIALLQEVGECTDEIILFGTLLADINRVPAAMDYYLSRMNEFTFDPLLNAHRLVQLGRIALRCNRTEKAENYYIMGLTLYETLLSENDPCFIRLLLDLMFVYVKREISYQAFCIYERIRPVLTEESISVWQSLLSWSQGLICSCRLIASGLQQTNQTLNKYFISYKQLNYQCTHPVLIGGLAIDIGDFAYKQGYIPLSSDCYLFAFEIANQNLPLCHPMAMASLRRQLINADTYSRNDKLTIRENRLLPLLQHSLNDINDDDNQQIADTMRKIGFEYVTNGINEIAKFYIEKCITIYRRQIPVDEVALNECQAYIFETENQAAFKFFITDCNKALHDICWSAWYRYTHPYDPAEVEEQQQIWDTALSSFFYNMTTESGVVCRSLIVWIDTRKDANRNNTLLERLIRSNEIELHVFDNVDLAVTFLLGKDFQHVRVVVANNIADAFFNKQKSRQLQTNICLTMCVFIFGIDHDDELYKNYLSSLQCSRKCWTQMSKVIERCLIMSDDDSLLNEFCTQPDIVGIAIAPMMLLVDVQAFGNMFFDEIDPMEHQVYFGSDDTNYEFIGYMSGCQISAPKLFHHLRFAKSINLPKHQAQMIAFIIFGRRHGLSSRQIASICRYFTPGRCIQPITLIKYLVRLWSLESPPFYQLVNKALAECIIEDVHLLRFIIYDYFELFNAKLLPYYVGTLYRGIQTSKEYILSLVSLIGKQIYFVCFTSTSKNKARAMVGGNTLFIIQTMSEQEQAECRIQTNVDITSVSQFSEEEEVLYAPLTTFLLLSVTFVRDPNESIKYIVKLREQASSLFYQLFMDKERFPNGTPFEDGTDMWQYKR</sequence>
<gene>
    <name evidence="1" type="ORF">EDS130_LOCUS22464</name>
</gene>
<evidence type="ECO:0000313" key="1">
    <source>
        <dbReference type="EMBL" id="CAF1148270.1"/>
    </source>
</evidence>